<dbReference type="PIRSF" id="PIRSF006060">
    <property type="entry name" value="AA_transporter"/>
    <property type="match status" value="1"/>
</dbReference>
<feature type="transmembrane region" description="Helical" evidence="10">
    <location>
        <begin position="364"/>
        <end position="385"/>
    </location>
</feature>
<feature type="transmembrane region" description="Helical" evidence="10">
    <location>
        <begin position="51"/>
        <end position="71"/>
    </location>
</feature>
<dbReference type="AlphaFoldDB" id="A0A1Z2L9X9"/>
<dbReference type="GO" id="GO:0055085">
    <property type="term" value="P:transmembrane transport"/>
    <property type="evidence" value="ECO:0007669"/>
    <property type="project" value="InterPro"/>
</dbReference>
<keyword evidence="6" id="KW-0029">Amino-acid transport</keyword>
<comment type="similarity">
    <text evidence="2">Belongs to the amino acid-polyamine-organocation (APC) superfamily. Amino acid transporter (AAT) (TC 2.A.3.1) family.</text>
</comment>
<dbReference type="GO" id="GO:0005886">
    <property type="term" value="C:plasma membrane"/>
    <property type="evidence" value="ECO:0007669"/>
    <property type="project" value="UniProtKB-SubCell"/>
</dbReference>
<evidence type="ECO:0000313" key="13">
    <source>
        <dbReference type="Proteomes" id="UP000195755"/>
    </source>
</evidence>
<feature type="transmembrane region" description="Helical" evidence="10">
    <location>
        <begin position="185"/>
        <end position="211"/>
    </location>
</feature>
<evidence type="ECO:0000313" key="12">
    <source>
        <dbReference type="EMBL" id="ARZ71028.1"/>
    </source>
</evidence>
<feature type="transmembrane region" description="Helical" evidence="10">
    <location>
        <begin position="154"/>
        <end position="173"/>
    </location>
</feature>
<dbReference type="PROSITE" id="PS00218">
    <property type="entry name" value="AMINO_ACID_PERMEASE_1"/>
    <property type="match status" value="1"/>
</dbReference>
<evidence type="ECO:0000259" key="11">
    <source>
        <dbReference type="Pfam" id="PF00324"/>
    </source>
</evidence>
<dbReference type="InterPro" id="IPR004840">
    <property type="entry name" value="Amino_acid_permease_CS"/>
</dbReference>
<feature type="transmembrane region" description="Helical" evidence="10">
    <location>
        <begin position="115"/>
        <end position="134"/>
    </location>
</feature>
<dbReference type="InterPro" id="IPR004841">
    <property type="entry name" value="AA-permease/SLC12A_dom"/>
</dbReference>
<keyword evidence="7 10" id="KW-1133">Transmembrane helix</keyword>
<dbReference type="EMBL" id="CP021744">
    <property type="protein sequence ID" value="ARZ71028.1"/>
    <property type="molecule type" value="Genomic_DNA"/>
</dbReference>
<comment type="subcellular location">
    <subcellularLocation>
        <location evidence="1">Cell membrane</location>
        <topology evidence="1">Multi-pass membrane protein</topology>
    </subcellularLocation>
</comment>
<dbReference type="FunFam" id="1.20.1740.10:FF:000001">
    <property type="entry name" value="Amino acid permease"/>
    <property type="match status" value="1"/>
</dbReference>
<feature type="transmembrane region" description="Helical" evidence="10">
    <location>
        <begin position="276"/>
        <end position="294"/>
    </location>
</feature>
<evidence type="ECO:0000256" key="7">
    <source>
        <dbReference type="ARBA" id="ARBA00022989"/>
    </source>
</evidence>
<feature type="region of interest" description="Disordered" evidence="9">
    <location>
        <begin position="1"/>
        <end position="36"/>
    </location>
</feature>
<dbReference type="KEGG" id="salj:SMD11_5440"/>
<dbReference type="PANTHER" id="PTHR43495">
    <property type="entry name" value="GABA PERMEASE"/>
    <property type="match status" value="1"/>
</dbReference>
<feature type="transmembrane region" description="Helical" evidence="10">
    <location>
        <begin position="437"/>
        <end position="455"/>
    </location>
</feature>
<evidence type="ECO:0000256" key="9">
    <source>
        <dbReference type="SAM" id="MobiDB-lite"/>
    </source>
</evidence>
<dbReference type="PANTHER" id="PTHR43495:SF1">
    <property type="entry name" value="L-ASPARAGINE PERMEASE"/>
    <property type="match status" value="1"/>
</dbReference>
<gene>
    <name evidence="12" type="ORF">SMD11_5440</name>
</gene>
<evidence type="ECO:0000256" key="10">
    <source>
        <dbReference type="SAM" id="Phobius"/>
    </source>
</evidence>
<keyword evidence="8 10" id="KW-0472">Membrane</keyword>
<accession>A0A1Z2L9X9</accession>
<evidence type="ECO:0000256" key="8">
    <source>
        <dbReference type="ARBA" id="ARBA00023136"/>
    </source>
</evidence>
<keyword evidence="5 10" id="KW-0812">Transmembrane</keyword>
<proteinExistence type="inferred from homology"/>
<dbReference type="Gene3D" id="1.20.1740.10">
    <property type="entry name" value="Amino acid/polyamine transporter I"/>
    <property type="match status" value="1"/>
</dbReference>
<dbReference type="GO" id="GO:0006865">
    <property type="term" value="P:amino acid transport"/>
    <property type="evidence" value="ECO:0007669"/>
    <property type="project" value="UniProtKB-KW"/>
</dbReference>
<evidence type="ECO:0000256" key="2">
    <source>
        <dbReference type="ARBA" id="ARBA00008583"/>
    </source>
</evidence>
<feature type="transmembrane region" description="Helical" evidence="10">
    <location>
        <begin position="391"/>
        <end position="416"/>
    </location>
</feature>
<protein>
    <submittedName>
        <fullName evidence="12">Proline-specific permease</fullName>
    </submittedName>
</protein>
<keyword evidence="3" id="KW-0813">Transport</keyword>
<feature type="transmembrane region" description="Helical" evidence="10">
    <location>
        <begin position="236"/>
        <end position="255"/>
    </location>
</feature>
<evidence type="ECO:0000256" key="4">
    <source>
        <dbReference type="ARBA" id="ARBA00022475"/>
    </source>
</evidence>
<organism evidence="12 13">
    <name type="scientific">Streptomyces albireticuli</name>
    <dbReference type="NCBI Taxonomy" id="1940"/>
    <lineage>
        <taxon>Bacteria</taxon>
        <taxon>Bacillati</taxon>
        <taxon>Actinomycetota</taxon>
        <taxon>Actinomycetes</taxon>
        <taxon>Kitasatosporales</taxon>
        <taxon>Streptomycetaceae</taxon>
        <taxon>Streptomyces</taxon>
    </lineage>
</organism>
<evidence type="ECO:0000256" key="6">
    <source>
        <dbReference type="ARBA" id="ARBA00022970"/>
    </source>
</evidence>
<evidence type="ECO:0000256" key="5">
    <source>
        <dbReference type="ARBA" id="ARBA00022692"/>
    </source>
</evidence>
<name>A0A1Z2L9X9_9ACTN</name>
<dbReference type="Proteomes" id="UP000195755">
    <property type="component" value="Chromosome"/>
</dbReference>
<feature type="transmembrane region" description="Helical" evidence="10">
    <location>
        <begin position="77"/>
        <end position="95"/>
    </location>
</feature>
<dbReference type="Pfam" id="PF00324">
    <property type="entry name" value="AA_permease"/>
    <property type="match status" value="1"/>
</dbReference>
<feature type="transmembrane region" description="Helical" evidence="10">
    <location>
        <begin position="314"/>
        <end position="338"/>
    </location>
</feature>
<feature type="domain" description="Amino acid permease/ SLC12A" evidence="11">
    <location>
        <begin position="49"/>
        <end position="486"/>
    </location>
</feature>
<sequence length="496" mass="52479">MEAHIGKVSDPSPGDAVDALAKTGRDGSPQVAEGESAEGYHRGLGARQIQMMAIGGTIGTGLFLGAGSAIAQAGPSLILWYAVAGAVLFVVMRALGELLVYRPVSGSFAEYAREFLGPFWGYATAWTYWIMWVTTGMAEITAAGQYVHYWAPGFAQWKTALISLLVLFALNLISVKVFGELEFWFALIKIVAIVGMILIGVGVLTIGFSAAGDTASVTHLWADGGIAPHGVWDSTMTLQIVLFAYLGVELVGVTAGESKDPEKNIPRAIKSLPWRFGIFYLGALIVILSVVSWREFQPGVSPFVAAFAKIGIPAAAGIVNFVVLTSALSSCNAGGLYATARMLRTAGRNGHGPKVLGRLTNRNIPAVALTVSAVTMAIGVGINAIDPEHAFVYITSVSTGGAILVWSVILVTHLRYRRAVSAGRVAASDYRAPGAPYTNYLALAFFAFVTVLIASSSDSRVALYVIAGWLVLLGLGYGLLKRQARARRAAEPHGSR</sequence>
<reference evidence="12 13" key="1">
    <citation type="submission" date="2017-06" db="EMBL/GenBank/DDBJ databases">
        <title>Streptomyces albireticuli Genome sequencing and assembly.</title>
        <authorList>
            <person name="Wang Y."/>
            <person name="Du B."/>
            <person name="Ding Y."/>
            <person name="Liu H."/>
            <person name="Hou Q."/>
            <person name="Liu K."/>
            <person name="Yao L."/>
            <person name="Wang C."/>
        </authorList>
    </citation>
    <scope>NUCLEOTIDE SEQUENCE [LARGE SCALE GENOMIC DNA]</scope>
    <source>
        <strain evidence="12 13">MDJK11</strain>
    </source>
</reference>
<feature type="transmembrane region" description="Helical" evidence="10">
    <location>
        <begin position="461"/>
        <end position="480"/>
    </location>
</feature>
<keyword evidence="4" id="KW-1003">Cell membrane</keyword>
<evidence type="ECO:0000256" key="1">
    <source>
        <dbReference type="ARBA" id="ARBA00004651"/>
    </source>
</evidence>
<evidence type="ECO:0000256" key="3">
    <source>
        <dbReference type="ARBA" id="ARBA00022448"/>
    </source>
</evidence>